<keyword evidence="3 7" id="KW-0812">Transmembrane</keyword>
<dbReference type="InterPro" id="IPR051679">
    <property type="entry name" value="DASS-Related_Transporters"/>
</dbReference>
<evidence type="ECO:0000256" key="4">
    <source>
        <dbReference type="ARBA" id="ARBA00022989"/>
    </source>
</evidence>
<dbReference type="Pfam" id="PF03606">
    <property type="entry name" value="DcuC"/>
    <property type="match status" value="1"/>
</dbReference>
<evidence type="ECO:0000256" key="1">
    <source>
        <dbReference type="ARBA" id="ARBA00004651"/>
    </source>
</evidence>
<comment type="subcellular location">
    <subcellularLocation>
        <location evidence="1">Cell membrane</location>
        <topology evidence="1">Multi-pass membrane protein</topology>
    </subcellularLocation>
</comment>
<feature type="transmembrane region" description="Helical" evidence="7">
    <location>
        <begin position="130"/>
        <end position="149"/>
    </location>
</feature>
<sequence>METRKAKASFRILRCLRSCRLDMNTIRSARTAKAGSHLGRNCSSRRSRTCYTLAAARPAAPATRSGAPRAASRQTPSLGSLGKVLLQRGGFRTRPAQRSPRLTTSTGSSEPVLEADDEEEIAQPTFKLPGALTILFLLIVVVAASTYVIPAGSFTREMSAALGTTVPVPGSYHSVPSTPQGIVAVLIAPVLGFAASLDTCFFCLMIGGFLNVVNATGAVDAGIQRALAALKGREDLMIPILMTTFALLGAGMGFQEETIPFYSILIPVMVKAGYDAVTGIGTILLGAGIGLIGALSNPFATVIAADAAGISFLQGSDVRIAILVASWALTVLHVTRYAKKIKEDPSQSVVFETRRADLAHFVKEDVEASWREGGAKKPIKLTLQQKAILILFGSTFAIMIWGVSMGGWGMNDMSALFIGSSILVGLVARQEEEKFTTSFVAGAQDLLGVALVIGLARGIVQVMSDGMITDTILNAMAMQLDGLPNVIFINVMYWLQVALSFLVPSSSGLAVLTMPIVSPLADFSAVPRHLLVTAFQAANGLVNILTPTSGVVMGALSIGRVPFTKWLKFCLPLMAQIAAVTMVILSLALLL</sequence>
<evidence type="ECO:0000313" key="9">
    <source>
        <dbReference type="Proteomes" id="UP001190700"/>
    </source>
</evidence>
<evidence type="ECO:0000256" key="7">
    <source>
        <dbReference type="SAM" id="Phobius"/>
    </source>
</evidence>
<keyword evidence="2" id="KW-1003">Cell membrane</keyword>
<evidence type="ECO:0000256" key="2">
    <source>
        <dbReference type="ARBA" id="ARBA00022475"/>
    </source>
</evidence>
<feature type="region of interest" description="Disordered" evidence="6">
    <location>
        <begin position="89"/>
        <end position="116"/>
    </location>
</feature>
<dbReference type="AlphaFoldDB" id="A0AAE0LJE6"/>
<feature type="transmembrane region" description="Helical" evidence="7">
    <location>
        <begin position="318"/>
        <end position="338"/>
    </location>
</feature>
<organism evidence="8 9">
    <name type="scientific">Cymbomonas tetramitiformis</name>
    <dbReference type="NCBI Taxonomy" id="36881"/>
    <lineage>
        <taxon>Eukaryota</taxon>
        <taxon>Viridiplantae</taxon>
        <taxon>Chlorophyta</taxon>
        <taxon>Pyramimonadophyceae</taxon>
        <taxon>Pyramimonadales</taxon>
        <taxon>Pyramimonadaceae</taxon>
        <taxon>Cymbomonas</taxon>
    </lineage>
</organism>
<comment type="caution">
    <text evidence="8">The sequence shown here is derived from an EMBL/GenBank/DDBJ whole genome shotgun (WGS) entry which is preliminary data.</text>
</comment>
<evidence type="ECO:0000256" key="3">
    <source>
        <dbReference type="ARBA" id="ARBA00022692"/>
    </source>
</evidence>
<dbReference type="GO" id="GO:0005886">
    <property type="term" value="C:plasma membrane"/>
    <property type="evidence" value="ECO:0007669"/>
    <property type="project" value="UniProtKB-SubCell"/>
</dbReference>
<keyword evidence="4 7" id="KW-1133">Transmembrane helix</keyword>
<proteinExistence type="predicted"/>
<dbReference type="InterPro" id="IPR018385">
    <property type="entry name" value="C4_dicarb_anaerob_car-like"/>
</dbReference>
<feature type="transmembrane region" description="Helical" evidence="7">
    <location>
        <begin position="284"/>
        <end position="312"/>
    </location>
</feature>
<keyword evidence="9" id="KW-1185">Reference proteome</keyword>
<evidence type="ECO:0000256" key="5">
    <source>
        <dbReference type="ARBA" id="ARBA00023136"/>
    </source>
</evidence>
<feature type="transmembrane region" description="Helical" evidence="7">
    <location>
        <begin position="182"/>
        <end position="215"/>
    </location>
</feature>
<gene>
    <name evidence="8" type="ORF">CYMTET_5505</name>
</gene>
<feature type="transmembrane region" description="Helical" evidence="7">
    <location>
        <begin position="387"/>
        <end position="404"/>
    </location>
</feature>
<keyword evidence="5 7" id="KW-0472">Membrane</keyword>
<feature type="transmembrane region" description="Helical" evidence="7">
    <location>
        <begin position="236"/>
        <end position="253"/>
    </location>
</feature>
<feature type="transmembrane region" description="Helical" evidence="7">
    <location>
        <begin position="566"/>
        <end position="590"/>
    </location>
</feature>
<dbReference type="Proteomes" id="UP001190700">
    <property type="component" value="Unassembled WGS sequence"/>
</dbReference>
<feature type="transmembrane region" description="Helical" evidence="7">
    <location>
        <begin position="493"/>
        <end position="517"/>
    </location>
</feature>
<protein>
    <submittedName>
        <fullName evidence="8">Uncharacterized protein</fullName>
    </submittedName>
</protein>
<reference evidence="8 9" key="1">
    <citation type="journal article" date="2015" name="Genome Biol. Evol.">
        <title>Comparative Genomics of a Bacterivorous Green Alga Reveals Evolutionary Causalities and Consequences of Phago-Mixotrophic Mode of Nutrition.</title>
        <authorList>
            <person name="Burns J.A."/>
            <person name="Paasch A."/>
            <person name="Narechania A."/>
            <person name="Kim E."/>
        </authorList>
    </citation>
    <scope>NUCLEOTIDE SEQUENCE [LARGE SCALE GENOMIC DNA]</scope>
    <source>
        <strain evidence="8 9">PLY_AMNH</strain>
    </source>
</reference>
<dbReference type="PANTHER" id="PTHR43652:SF6">
    <property type="entry name" value="ARGININE REPRESSOR"/>
    <property type="match status" value="1"/>
</dbReference>
<evidence type="ECO:0000256" key="6">
    <source>
        <dbReference type="SAM" id="MobiDB-lite"/>
    </source>
</evidence>
<dbReference type="PANTHER" id="PTHR43652">
    <property type="entry name" value="BASIC AMINO ACID ANTIPORTER YFCC-RELATED"/>
    <property type="match status" value="1"/>
</dbReference>
<evidence type="ECO:0000313" key="8">
    <source>
        <dbReference type="EMBL" id="KAK3286969.1"/>
    </source>
</evidence>
<name>A0AAE0LJE6_9CHLO</name>
<feature type="transmembrane region" description="Helical" evidence="7">
    <location>
        <begin position="440"/>
        <end position="460"/>
    </location>
</feature>
<dbReference type="EMBL" id="LGRX02001062">
    <property type="protein sequence ID" value="KAK3286969.1"/>
    <property type="molecule type" value="Genomic_DNA"/>
</dbReference>
<accession>A0AAE0LJE6</accession>
<feature type="compositionally biased region" description="Polar residues" evidence="6">
    <location>
        <begin position="100"/>
        <end position="109"/>
    </location>
</feature>